<dbReference type="GO" id="GO:0003677">
    <property type="term" value="F:DNA binding"/>
    <property type="evidence" value="ECO:0007669"/>
    <property type="project" value="TreeGrafter"/>
</dbReference>
<dbReference type="InterPro" id="IPR018608">
    <property type="entry name" value="Gti1/Pac2"/>
</dbReference>
<feature type="region of interest" description="Disordered" evidence="2">
    <location>
        <begin position="101"/>
        <end position="137"/>
    </location>
</feature>
<evidence type="ECO:0000313" key="4">
    <source>
        <dbReference type="Proteomes" id="UP001174936"/>
    </source>
</evidence>
<sequence length="379" mass="43375">MSAQRPQADEGPLAPTATGVYCSTTHDALTLVEAVLSGTLRHVPRRPHDKEREAVIQSGSVFVYSEDSAGIKRWTDGKVWSPSRIKDNFLLYREMDKPFTPGEKKRALKKKDSTGSRPAAQRSSSRSPEISTVNQDANYGIPEEALREYTGSLTTSYPFKKDGLMKKTISVNFNGQQHHLVSYYHIMDAYRGALRFPTQMYPNIIPRRELMENQAFRNPIEESIAPVQFYHQQADAYHPGFVPYPQQQAAYHQHHQADLYTQQHGPYQQQAMAYQPQPEAYEQHHPHQQQHLAVYHQPQAVAYHQAYNNQQPQPVWTPYPMDNHPLHPSLRQDEEDFGEDPFEAELAHEVRHEPAQEPGREPLNGVWDGAAFYNAPSQN</sequence>
<gene>
    <name evidence="3" type="ORF">B0T16DRAFT_413230</name>
</gene>
<evidence type="ECO:0000313" key="3">
    <source>
        <dbReference type="EMBL" id="KAK0646344.1"/>
    </source>
</evidence>
<accession>A0AA39Y602</accession>
<evidence type="ECO:0000256" key="1">
    <source>
        <dbReference type="ARBA" id="ARBA00008359"/>
    </source>
</evidence>
<dbReference type="PANTHER" id="PTHR28027">
    <property type="entry name" value="TRANSCRIPTIONAL REGULATOR MIT1"/>
    <property type="match status" value="1"/>
</dbReference>
<comment type="similarity">
    <text evidence="1">Belongs to the MIT1/WOR1 family.</text>
</comment>
<dbReference type="Proteomes" id="UP001174936">
    <property type="component" value="Unassembled WGS sequence"/>
</dbReference>
<feature type="compositionally biased region" description="Basic and acidic residues" evidence="2">
    <location>
        <begin position="101"/>
        <end position="114"/>
    </location>
</feature>
<feature type="compositionally biased region" description="Basic and acidic residues" evidence="2">
    <location>
        <begin position="345"/>
        <end position="360"/>
    </location>
</feature>
<keyword evidence="4" id="KW-1185">Reference proteome</keyword>
<dbReference type="PANTHER" id="PTHR28027:SF2">
    <property type="entry name" value="TRANSCRIPTIONAL REGULATOR MIT1"/>
    <property type="match status" value="1"/>
</dbReference>
<dbReference type="Pfam" id="PF09729">
    <property type="entry name" value="Gti1_Pac2"/>
    <property type="match status" value="1"/>
</dbReference>
<evidence type="ECO:0000256" key="2">
    <source>
        <dbReference type="SAM" id="MobiDB-lite"/>
    </source>
</evidence>
<organism evidence="3 4">
    <name type="scientific">Cercophora newfieldiana</name>
    <dbReference type="NCBI Taxonomy" id="92897"/>
    <lineage>
        <taxon>Eukaryota</taxon>
        <taxon>Fungi</taxon>
        <taxon>Dikarya</taxon>
        <taxon>Ascomycota</taxon>
        <taxon>Pezizomycotina</taxon>
        <taxon>Sordariomycetes</taxon>
        <taxon>Sordariomycetidae</taxon>
        <taxon>Sordariales</taxon>
        <taxon>Lasiosphaeriaceae</taxon>
        <taxon>Cercophora</taxon>
    </lineage>
</organism>
<proteinExistence type="inferred from homology"/>
<dbReference type="EMBL" id="JAULSV010000004">
    <property type="protein sequence ID" value="KAK0646344.1"/>
    <property type="molecule type" value="Genomic_DNA"/>
</dbReference>
<protein>
    <submittedName>
        <fullName evidence="3">Gti1/Pac2 family-domain-containing protein</fullName>
    </submittedName>
</protein>
<dbReference type="AlphaFoldDB" id="A0AA39Y602"/>
<feature type="compositionally biased region" description="Low complexity" evidence="2">
    <location>
        <begin position="116"/>
        <end position="128"/>
    </location>
</feature>
<comment type="caution">
    <text evidence="3">The sequence shown here is derived from an EMBL/GenBank/DDBJ whole genome shotgun (WGS) entry which is preliminary data.</text>
</comment>
<name>A0AA39Y602_9PEZI</name>
<feature type="region of interest" description="Disordered" evidence="2">
    <location>
        <begin position="323"/>
        <end position="379"/>
    </location>
</feature>
<reference evidence="3" key="1">
    <citation type="submission" date="2023-06" db="EMBL/GenBank/DDBJ databases">
        <title>Genome-scale phylogeny and comparative genomics of the fungal order Sordariales.</title>
        <authorList>
            <consortium name="Lawrence Berkeley National Laboratory"/>
            <person name="Hensen N."/>
            <person name="Bonometti L."/>
            <person name="Westerberg I."/>
            <person name="Brannstrom I.O."/>
            <person name="Guillou S."/>
            <person name="Cros-Aarteil S."/>
            <person name="Calhoun S."/>
            <person name="Haridas S."/>
            <person name="Kuo A."/>
            <person name="Mondo S."/>
            <person name="Pangilinan J."/>
            <person name="Riley R."/>
            <person name="Labutti K."/>
            <person name="Andreopoulos B."/>
            <person name="Lipzen A."/>
            <person name="Chen C."/>
            <person name="Yanf M."/>
            <person name="Daum C."/>
            <person name="Ng V."/>
            <person name="Clum A."/>
            <person name="Steindorff A."/>
            <person name="Ohm R."/>
            <person name="Martin F."/>
            <person name="Silar P."/>
            <person name="Natvig D."/>
            <person name="Lalanne C."/>
            <person name="Gautier V."/>
            <person name="Ament-Velasquez S.L."/>
            <person name="Kruys A."/>
            <person name="Hutchinson M.I."/>
            <person name="Powell A.J."/>
            <person name="Barry K."/>
            <person name="Miller A.N."/>
            <person name="Grigoriev I.V."/>
            <person name="Debuchy R."/>
            <person name="Gladieux P."/>
            <person name="Thoren M.H."/>
            <person name="Johannesson H."/>
        </authorList>
    </citation>
    <scope>NUCLEOTIDE SEQUENCE</scope>
    <source>
        <strain evidence="3">SMH2532-1</strain>
    </source>
</reference>
<feature type="compositionally biased region" description="Acidic residues" evidence="2">
    <location>
        <begin position="333"/>
        <end position="343"/>
    </location>
</feature>